<proteinExistence type="predicted"/>
<name>A0A9W9T7V1_9EURO</name>
<dbReference type="Proteomes" id="UP001150904">
    <property type="component" value="Unassembled WGS sequence"/>
</dbReference>
<evidence type="ECO:0000259" key="3">
    <source>
        <dbReference type="Pfam" id="PF07983"/>
    </source>
</evidence>
<dbReference type="AlphaFoldDB" id="A0A9W9T7V1"/>
<keyword evidence="2" id="KW-1133">Transmembrane helix</keyword>
<gene>
    <name evidence="4" type="ORF">N7498_004438</name>
</gene>
<keyword evidence="1" id="KW-0732">Signal</keyword>
<comment type="caution">
    <text evidence="4">The sequence shown here is derived from an EMBL/GenBank/DDBJ whole genome shotgun (WGS) entry which is preliminary data.</text>
</comment>
<evidence type="ECO:0000313" key="4">
    <source>
        <dbReference type="EMBL" id="KAJ5212792.1"/>
    </source>
</evidence>
<feature type="domain" description="X8" evidence="3">
    <location>
        <begin position="1"/>
        <end position="33"/>
    </location>
</feature>
<accession>A0A9W9T7V1</accession>
<feature type="transmembrane region" description="Helical" evidence="2">
    <location>
        <begin position="72"/>
        <end position="99"/>
    </location>
</feature>
<evidence type="ECO:0000256" key="2">
    <source>
        <dbReference type="SAM" id="Phobius"/>
    </source>
</evidence>
<sequence length="100" mass="10597">MCGVKDELAFALNKYYTKQGKKASAYSFSGSASIKVFTKASPKTTGTCSTQLKEAGTAGTVTRWHRHCGLKLLLHVTFGSFQCAAFTALVGLSGLGMVLL</sequence>
<dbReference type="EMBL" id="JAPQKR010000008">
    <property type="protein sequence ID" value="KAJ5212792.1"/>
    <property type="molecule type" value="Genomic_DNA"/>
</dbReference>
<dbReference type="Pfam" id="PF07983">
    <property type="entry name" value="X8"/>
    <property type="match status" value="1"/>
</dbReference>
<keyword evidence="5" id="KW-1185">Reference proteome</keyword>
<dbReference type="Gene3D" id="1.20.58.1040">
    <property type="match status" value="1"/>
</dbReference>
<reference evidence="4" key="1">
    <citation type="submission" date="2022-12" db="EMBL/GenBank/DDBJ databases">
        <authorList>
            <person name="Petersen C."/>
        </authorList>
    </citation>
    <scope>NUCLEOTIDE SEQUENCE</scope>
    <source>
        <strain evidence="4">IBT 15544</strain>
    </source>
</reference>
<organism evidence="4 5">
    <name type="scientific">Penicillium cinerascens</name>
    <dbReference type="NCBI Taxonomy" id="70096"/>
    <lineage>
        <taxon>Eukaryota</taxon>
        <taxon>Fungi</taxon>
        <taxon>Dikarya</taxon>
        <taxon>Ascomycota</taxon>
        <taxon>Pezizomycotina</taxon>
        <taxon>Eurotiomycetes</taxon>
        <taxon>Eurotiomycetidae</taxon>
        <taxon>Eurotiales</taxon>
        <taxon>Aspergillaceae</taxon>
        <taxon>Penicillium</taxon>
    </lineage>
</organism>
<dbReference type="RefSeq" id="XP_058310962.1">
    <property type="nucleotide sequence ID" value="XM_058451500.1"/>
</dbReference>
<evidence type="ECO:0000313" key="5">
    <source>
        <dbReference type="Proteomes" id="UP001150904"/>
    </source>
</evidence>
<dbReference type="InterPro" id="IPR012946">
    <property type="entry name" value="X8"/>
</dbReference>
<evidence type="ECO:0000256" key="1">
    <source>
        <dbReference type="ARBA" id="ARBA00022729"/>
    </source>
</evidence>
<dbReference type="GeneID" id="83178801"/>
<reference evidence="4" key="2">
    <citation type="journal article" date="2023" name="IMA Fungus">
        <title>Comparative genomic study of the Penicillium genus elucidates a diverse pangenome and 15 lateral gene transfer events.</title>
        <authorList>
            <person name="Petersen C."/>
            <person name="Sorensen T."/>
            <person name="Nielsen M.R."/>
            <person name="Sondergaard T.E."/>
            <person name="Sorensen J.L."/>
            <person name="Fitzpatrick D.A."/>
            <person name="Frisvad J.C."/>
            <person name="Nielsen K.L."/>
        </authorList>
    </citation>
    <scope>NUCLEOTIDE SEQUENCE</scope>
    <source>
        <strain evidence="4">IBT 15544</strain>
    </source>
</reference>
<protein>
    <recommendedName>
        <fullName evidence="3">X8 domain-containing protein</fullName>
    </recommendedName>
</protein>
<keyword evidence="2" id="KW-0472">Membrane</keyword>
<keyword evidence="2" id="KW-0812">Transmembrane</keyword>